<keyword evidence="3" id="KW-0597">Phosphoprotein</keyword>
<accession>A0A523UY23</accession>
<dbReference type="InterPro" id="IPR036900">
    <property type="entry name" value="A-D-PHexomutase_C_sf"/>
</dbReference>
<dbReference type="GO" id="GO:0008966">
    <property type="term" value="F:phosphoglucosamine mutase activity"/>
    <property type="evidence" value="ECO:0007669"/>
    <property type="project" value="UniProtKB-EC"/>
</dbReference>
<evidence type="ECO:0000256" key="6">
    <source>
        <dbReference type="ARBA" id="ARBA00023235"/>
    </source>
</evidence>
<evidence type="ECO:0000259" key="9">
    <source>
        <dbReference type="Pfam" id="PF02878"/>
    </source>
</evidence>
<sequence>MDRLIVSVSGVRGIVGESFTLDVAQEYAEAFAELIDYGTVLIARDARPSGGDIVRTLIATFTELGCDVIDVDMVPTPTAVLNVKELHADGGIIVTASHNPIEYNGLKFVSNDGIFLDNKEIDRLKSMVGKSFSGRKISGKQARDTGALKRHIDRIRSISFIDPVALKERNFKIAIDCVNGSASIAYPTLLENLGCICARLFCEPDGTFPRKPEPRASNISALSNFVTAARADIGFAVDPDGDRVSVVTEEGKPLGEEYTMALASEFVLSKQKGPVVVNYSTTRAVHDVVAKFNIEVECAPVGEANVVARMKEVKAIIGGEGNGGVILPLVSHTRDAAVAMVLILQYMLESGKKIGKLASGIPSYHMEKRKVALENRDFKSVVKKLKKLRKKGKLDKNDGFRIDWDDSWLHVRPSGTEPVIRVIAEAKTKQKARLIAGEAIRLISS</sequence>
<evidence type="ECO:0000256" key="7">
    <source>
        <dbReference type="RuleBase" id="RU004326"/>
    </source>
</evidence>
<dbReference type="NCBIfam" id="TIGR03990">
    <property type="entry name" value="Arch_GlmM"/>
    <property type="match status" value="1"/>
</dbReference>
<evidence type="ECO:0000256" key="1">
    <source>
        <dbReference type="ARBA" id="ARBA00001946"/>
    </source>
</evidence>
<evidence type="ECO:0000256" key="3">
    <source>
        <dbReference type="ARBA" id="ARBA00022553"/>
    </source>
</evidence>
<dbReference type="GO" id="GO:0005829">
    <property type="term" value="C:cytosol"/>
    <property type="evidence" value="ECO:0007669"/>
    <property type="project" value="TreeGrafter"/>
</dbReference>
<comment type="similarity">
    <text evidence="2 7">Belongs to the phosphohexose mutase family.</text>
</comment>
<evidence type="ECO:0000256" key="4">
    <source>
        <dbReference type="ARBA" id="ARBA00022723"/>
    </source>
</evidence>
<comment type="caution">
    <text evidence="12">The sequence shown here is derived from an EMBL/GenBank/DDBJ whole genome shotgun (WGS) entry which is preliminary data.</text>
</comment>
<evidence type="ECO:0000256" key="2">
    <source>
        <dbReference type="ARBA" id="ARBA00010231"/>
    </source>
</evidence>
<dbReference type="SUPFAM" id="SSF53738">
    <property type="entry name" value="Phosphoglucomutase, first 3 domains"/>
    <property type="match status" value="3"/>
</dbReference>
<dbReference type="Pfam" id="PF02880">
    <property type="entry name" value="PGM_PMM_III"/>
    <property type="match status" value="1"/>
</dbReference>
<dbReference type="GO" id="GO:0006048">
    <property type="term" value="P:UDP-N-acetylglucosamine biosynthetic process"/>
    <property type="evidence" value="ECO:0007669"/>
    <property type="project" value="TreeGrafter"/>
</dbReference>
<protein>
    <submittedName>
        <fullName evidence="12">Phosphoglucosamine mutase</fullName>
        <ecNumber evidence="12">5.4.2.10</ecNumber>
    </submittedName>
</protein>
<dbReference type="EC" id="5.4.2.10" evidence="12"/>
<dbReference type="InterPro" id="IPR024086">
    <property type="entry name" value="GlmM_arc-type"/>
</dbReference>
<dbReference type="Pfam" id="PF00408">
    <property type="entry name" value="PGM_PMM_IV"/>
    <property type="match status" value="1"/>
</dbReference>
<dbReference type="GO" id="GO:0000287">
    <property type="term" value="F:magnesium ion binding"/>
    <property type="evidence" value="ECO:0007669"/>
    <property type="project" value="InterPro"/>
</dbReference>
<dbReference type="Proteomes" id="UP000315525">
    <property type="component" value="Unassembled WGS sequence"/>
</dbReference>
<keyword evidence="6 12" id="KW-0413">Isomerase</keyword>
<dbReference type="InterPro" id="IPR050060">
    <property type="entry name" value="Phosphoglucosamine_mutase"/>
</dbReference>
<dbReference type="InterPro" id="IPR005845">
    <property type="entry name" value="A-D-PHexomutase_a/b/a-II"/>
</dbReference>
<dbReference type="EMBL" id="SOJN01000021">
    <property type="protein sequence ID" value="TET47434.1"/>
    <property type="molecule type" value="Genomic_DNA"/>
</dbReference>
<dbReference type="PANTHER" id="PTHR42946">
    <property type="entry name" value="PHOSPHOHEXOSE MUTASE"/>
    <property type="match status" value="1"/>
</dbReference>
<dbReference type="InterPro" id="IPR016066">
    <property type="entry name" value="A-D-PHexomutase_CS"/>
</dbReference>
<dbReference type="AlphaFoldDB" id="A0A523UY23"/>
<dbReference type="PRINTS" id="PR00509">
    <property type="entry name" value="PGMPMM"/>
</dbReference>
<proteinExistence type="inferred from homology"/>
<dbReference type="Gene3D" id="3.40.120.10">
    <property type="entry name" value="Alpha-D-Glucose-1,6-Bisphosphate, subunit A, domain 3"/>
    <property type="match status" value="3"/>
</dbReference>
<evidence type="ECO:0000259" key="11">
    <source>
        <dbReference type="Pfam" id="PF02880"/>
    </source>
</evidence>
<dbReference type="InterPro" id="IPR005841">
    <property type="entry name" value="Alpha-D-phosphohexomutase_SF"/>
</dbReference>
<dbReference type="InterPro" id="IPR005846">
    <property type="entry name" value="A-D-PHexomutase_a/b/a-III"/>
</dbReference>
<dbReference type="InterPro" id="IPR005844">
    <property type="entry name" value="A-D-PHexomutase_a/b/a-I"/>
</dbReference>
<dbReference type="SUPFAM" id="SSF55957">
    <property type="entry name" value="Phosphoglucomutase, C-terminal domain"/>
    <property type="match status" value="1"/>
</dbReference>
<dbReference type="InterPro" id="IPR005843">
    <property type="entry name" value="A-D-PHexomutase_C"/>
</dbReference>
<comment type="cofactor">
    <cofactor evidence="1">
        <name>Mg(2+)</name>
        <dbReference type="ChEBI" id="CHEBI:18420"/>
    </cofactor>
</comment>
<evidence type="ECO:0000313" key="13">
    <source>
        <dbReference type="Proteomes" id="UP000315525"/>
    </source>
</evidence>
<dbReference type="PANTHER" id="PTHR42946:SF1">
    <property type="entry name" value="PHOSPHOGLUCOMUTASE (ALPHA-D-GLUCOSE-1,6-BISPHOSPHATE-DEPENDENT)"/>
    <property type="match status" value="1"/>
</dbReference>
<feature type="domain" description="Alpha-D-phosphohexomutase alpha/beta/alpha" evidence="9">
    <location>
        <begin position="8"/>
        <end position="128"/>
    </location>
</feature>
<dbReference type="GO" id="GO:0004615">
    <property type="term" value="F:phosphomannomutase activity"/>
    <property type="evidence" value="ECO:0007669"/>
    <property type="project" value="TreeGrafter"/>
</dbReference>
<feature type="domain" description="Alpha-D-phosphohexomutase alpha/beta/alpha" evidence="10">
    <location>
        <begin position="150"/>
        <end position="251"/>
    </location>
</feature>
<feature type="domain" description="Alpha-D-phosphohexomutase alpha/beta/alpha" evidence="11">
    <location>
        <begin position="258"/>
        <end position="359"/>
    </location>
</feature>
<evidence type="ECO:0000313" key="12">
    <source>
        <dbReference type="EMBL" id="TET47434.1"/>
    </source>
</evidence>
<dbReference type="GO" id="GO:0009252">
    <property type="term" value="P:peptidoglycan biosynthetic process"/>
    <property type="evidence" value="ECO:0007669"/>
    <property type="project" value="TreeGrafter"/>
</dbReference>
<dbReference type="Gene3D" id="3.30.310.50">
    <property type="entry name" value="Alpha-D-phosphohexomutase, C-terminal domain"/>
    <property type="match status" value="1"/>
</dbReference>
<dbReference type="InterPro" id="IPR016055">
    <property type="entry name" value="A-D-PHexomutase_a/b/a-I/II/III"/>
</dbReference>
<name>A0A523UY23_UNCT6</name>
<organism evidence="12 13">
    <name type="scientific">candidate division TA06 bacterium</name>
    <dbReference type="NCBI Taxonomy" id="2250710"/>
    <lineage>
        <taxon>Bacteria</taxon>
        <taxon>Bacteria division TA06</taxon>
    </lineage>
</organism>
<feature type="domain" description="Alpha-D-phosphohexomutase C-terminal" evidence="8">
    <location>
        <begin position="371"/>
        <end position="438"/>
    </location>
</feature>
<gene>
    <name evidence="12" type="primary">glmM</name>
    <name evidence="12" type="ORF">E3J62_01485</name>
</gene>
<keyword evidence="5 7" id="KW-0460">Magnesium</keyword>
<dbReference type="PROSITE" id="PS00710">
    <property type="entry name" value="PGM_PMM"/>
    <property type="match status" value="1"/>
</dbReference>
<dbReference type="Pfam" id="PF02879">
    <property type="entry name" value="PGM_PMM_II"/>
    <property type="match status" value="1"/>
</dbReference>
<evidence type="ECO:0000256" key="5">
    <source>
        <dbReference type="ARBA" id="ARBA00022842"/>
    </source>
</evidence>
<evidence type="ECO:0000259" key="8">
    <source>
        <dbReference type="Pfam" id="PF00408"/>
    </source>
</evidence>
<dbReference type="GO" id="GO:0005975">
    <property type="term" value="P:carbohydrate metabolic process"/>
    <property type="evidence" value="ECO:0007669"/>
    <property type="project" value="InterPro"/>
</dbReference>
<keyword evidence="4 7" id="KW-0479">Metal-binding</keyword>
<evidence type="ECO:0000259" key="10">
    <source>
        <dbReference type="Pfam" id="PF02879"/>
    </source>
</evidence>
<reference evidence="12 13" key="1">
    <citation type="submission" date="2019-03" db="EMBL/GenBank/DDBJ databases">
        <title>Metabolic potential of uncultured bacteria and archaea associated with petroleum seepage in deep-sea sediments.</title>
        <authorList>
            <person name="Dong X."/>
            <person name="Hubert C."/>
        </authorList>
    </citation>
    <scope>NUCLEOTIDE SEQUENCE [LARGE SCALE GENOMIC DNA]</scope>
    <source>
        <strain evidence="12">E44_bin18</strain>
    </source>
</reference>
<dbReference type="Pfam" id="PF02878">
    <property type="entry name" value="PGM_PMM_I"/>
    <property type="match status" value="1"/>
</dbReference>